<feature type="transmembrane region" description="Helical" evidence="7">
    <location>
        <begin position="145"/>
        <end position="169"/>
    </location>
</feature>
<dbReference type="GO" id="GO:0046872">
    <property type="term" value="F:metal ion binding"/>
    <property type="evidence" value="ECO:0007669"/>
    <property type="project" value="UniProtKB-KW"/>
</dbReference>
<evidence type="ECO:0000313" key="8">
    <source>
        <dbReference type="EMBL" id="OAC99021.1"/>
    </source>
</evidence>
<dbReference type="EMBL" id="AMYB01000008">
    <property type="protein sequence ID" value="OAC99021.1"/>
    <property type="molecule type" value="Genomic_DNA"/>
</dbReference>
<feature type="transmembrane region" description="Helical" evidence="7">
    <location>
        <begin position="312"/>
        <end position="334"/>
    </location>
</feature>
<dbReference type="GO" id="GO:0006882">
    <property type="term" value="P:intracellular zinc ion homeostasis"/>
    <property type="evidence" value="ECO:0007669"/>
    <property type="project" value="TreeGrafter"/>
</dbReference>
<sequence length="347" mass="40206">MKSTNRHRKQRPPSSPKCQKRARSQSITDTISEKFKEIEQADATGFLQYMDDQVHDTWDNAKAAMVGAQRLLQFHELPKEWQENEYVLTGYRFYQSSNACLRSIFMLHNETMNIWSHLLGFIFMSCLSIYGFNSHFPDATFNDRTVFMTFCIAALKCLFCSSIYHTFICHSHRQVKSFTATLDYMGISFLITASVLVTEYYGYYCRPMMKSRYMVFTTIVGSVGVLAPFLPKWDTKALRPLRIAVFVSMAVSSAVPVFHLVYLNGFKSTWHFFELAAVSVAMYILGVIVYANRFPEKFFPGRFDFAGLTSHAIWHVFVCLGIFFHYLASLRFYANRYTYGCNMISRN</sequence>
<feature type="transmembrane region" description="Helical" evidence="7">
    <location>
        <begin position="243"/>
        <end position="263"/>
    </location>
</feature>
<feature type="transmembrane region" description="Helical" evidence="7">
    <location>
        <begin position="114"/>
        <end position="133"/>
    </location>
</feature>
<dbReference type="GO" id="GO:0016020">
    <property type="term" value="C:membrane"/>
    <property type="evidence" value="ECO:0007669"/>
    <property type="project" value="UniProtKB-SubCell"/>
</dbReference>
<feature type="transmembrane region" description="Helical" evidence="7">
    <location>
        <begin position="213"/>
        <end position="231"/>
    </location>
</feature>
<evidence type="ECO:0000256" key="4">
    <source>
        <dbReference type="ARBA" id="ARBA00023136"/>
    </source>
</evidence>
<dbReference type="OrthoDB" id="5585746at2759"/>
<feature type="binding site" evidence="5">
    <location>
        <position position="311"/>
    </location>
    <ligand>
        <name>Zn(2+)</name>
        <dbReference type="ChEBI" id="CHEBI:29105"/>
    </ligand>
</feature>
<dbReference type="AlphaFoldDB" id="A0A168HP92"/>
<evidence type="ECO:0000313" key="9">
    <source>
        <dbReference type="Proteomes" id="UP000077051"/>
    </source>
</evidence>
<keyword evidence="2 7" id="KW-0812">Transmembrane</keyword>
<evidence type="ECO:0000256" key="1">
    <source>
        <dbReference type="ARBA" id="ARBA00004141"/>
    </source>
</evidence>
<proteinExistence type="predicted"/>
<organism evidence="8 9">
    <name type="scientific">Mucor lusitanicus CBS 277.49</name>
    <dbReference type="NCBI Taxonomy" id="747725"/>
    <lineage>
        <taxon>Eukaryota</taxon>
        <taxon>Fungi</taxon>
        <taxon>Fungi incertae sedis</taxon>
        <taxon>Mucoromycota</taxon>
        <taxon>Mucoromycotina</taxon>
        <taxon>Mucoromycetes</taxon>
        <taxon>Mucorales</taxon>
        <taxon>Mucorineae</taxon>
        <taxon>Mucoraceae</taxon>
        <taxon>Mucor</taxon>
    </lineage>
</organism>
<evidence type="ECO:0000256" key="2">
    <source>
        <dbReference type="ARBA" id="ARBA00022692"/>
    </source>
</evidence>
<dbReference type="PANTHER" id="PTHR20855:SF97">
    <property type="entry name" value="ADIPOR-LIKE RECEPTOR IZH3-RELATED"/>
    <property type="match status" value="1"/>
</dbReference>
<keyword evidence="5" id="KW-0479">Metal-binding</keyword>
<feature type="transmembrane region" description="Helical" evidence="7">
    <location>
        <begin position="269"/>
        <end position="291"/>
    </location>
</feature>
<dbReference type="GO" id="GO:0038023">
    <property type="term" value="F:signaling receptor activity"/>
    <property type="evidence" value="ECO:0007669"/>
    <property type="project" value="TreeGrafter"/>
</dbReference>
<evidence type="ECO:0000256" key="6">
    <source>
        <dbReference type="SAM" id="MobiDB-lite"/>
    </source>
</evidence>
<dbReference type="PANTHER" id="PTHR20855">
    <property type="entry name" value="ADIPOR/PROGESTIN RECEPTOR-RELATED"/>
    <property type="match status" value="1"/>
</dbReference>
<feature type="region of interest" description="Disordered" evidence="6">
    <location>
        <begin position="1"/>
        <end position="26"/>
    </location>
</feature>
<dbReference type="Proteomes" id="UP000077051">
    <property type="component" value="Unassembled WGS sequence"/>
</dbReference>
<evidence type="ECO:0000256" key="3">
    <source>
        <dbReference type="ARBA" id="ARBA00022989"/>
    </source>
</evidence>
<keyword evidence="4 7" id="KW-0472">Membrane</keyword>
<dbReference type="STRING" id="747725.A0A168HP92"/>
<feature type="binding site" evidence="5">
    <location>
        <position position="165"/>
    </location>
    <ligand>
        <name>Zn(2+)</name>
        <dbReference type="ChEBI" id="CHEBI:29105"/>
    </ligand>
</feature>
<evidence type="ECO:0000256" key="5">
    <source>
        <dbReference type="PIRSR" id="PIRSR604254-1"/>
    </source>
</evidence>
<protein>
    <submittedName>
        <fullName evidence="8">Uncharacterized protein</fullName>
    </submittedName>
</protein>
<dbReference type="VEuPathDB" id="FungiDB:MUCCIDRAFT_157113"/>
<accession>A0A168HP92</accession>
<keyword evidence="3 7" id="KW-1133">Transmembrane helix</keyword>
<comment type="caution">
    <text evidence="8">The sequence shown here is derived from an EMBL/GenBank/DDBJ whole genome shotgun (WGS) entry which is preliminary data.</text>
</comment>
<feature type="binding site" evidence="5">
    <location>
        <position position="315"/>
    </location>
    <ligand>
        <name>Zn(2+)</name>
        <dbReference type="ChEBI" id="CHEBI:29105"/>
    </ligand>
</feature>
<name>A0A168HP92_MUCCL</name>
<feature type="compositionally biased region" description="Basic residues" evidence="6">
    <location>
        <begin position="1"/>
        <end position="11"/>
    </location>
</feature>
<keyword evidence="5" id="KW-0862">Zinc</keyword>
<evidence type="ECO:0000256" key="7">
    <source>
        <dbReference type="SAM" id="Phobius"/>
    </source>
</evidence>
<comment type="subcellular location">
    <subcellularLocation>
        <location evidence="1">Membrane</location>
        <topology evidence="1">Multi-pass membrane protein</topology>
    </subcellularLocation>
</comment>
<dbReference type="Pfam" id="PF03006">
    <property type="entry name" value="HlyIII"/>
    <property type="match status" value="1"/>
</dbReference>
<reference evidence="8 9" key="1">
    <citation type="submission" date="2015-06" db="EMBL/GenBank/DDBJ databases">
        <title>Expansion of signal transduction pathways in fungi by whole-genome duplication.</title>
        <authorList>
            <consortium name="DOE Joint Genome Institute"/>
            <person name="Corrochano L.M."/>
            <person name="Kuo A."/>
            <person name="Marcet-Houben M."/>
            <person name="Polaino S."/>
            <person name="Salamov A."/>
            <person name="Villalobos J.M."/>
            <person name="Alvarez M.I."/>
            <person name="Avalos J."/>
            <person name="Benito E.P."/>
            <person name="Benoit I."/>
            <person name="Burger G."/>
            <person name="Camino L.P."/>
            <person name="Canovas D."/>
            <person name="Cerda-Olmedo E."/>
            <person name="Cheng J.-F."/>
            <person name="Dominguez A."/>
            <person name="Elias M."/>
            <person name="Eslava A.P."/>
            <person name="Glaser F."/>
            <person name="Grimwood J."/>
            <person name="Gutierrez G."/>
            <person name="Heitman J."/>
            <person name="Henrissat B."/>
            <person name="Iturriaga E.A."/>
            <person name="Lang B.F."/>
            <person name="Lavin J.L."/>
            <person name="Lee S."/>
            <person name="Li W."/>
            <person name="Lindquist E."/>
            <person name="Lopez-Garcia S."/>
            <person name="Luque E.M."/>
            <person name="Marcos A.T."/>
            <person name="Martin J."/>
            <person name="Mccluskey K."/>
            <person name="Medina H.R."/>
            <person name="Miralles-Duran A."/>
            <person name="Miyazaki A."/>
            <person name="Munoz-Torres E."/>
            <person name="Oguiza J.A."/>
            <person name="Ohm R."/>
            <person name="Olmedo M."/>
            <person name="Orejas M."/>
            <person name="Ortiz-Castellanos L."/>
            <person name="Pisabarro A.G."/>
            <person name="Rodriguez-Romero J."/>
            <person name="Ruiz-Herrera J."/>
            <person name="Ruiz-Vazquez R."/>
            <person name="Sanz C."/>
            <person name="Schackwitz W."/>
            <person name="Schmutz J."/>
            <person name="Shahriari M."/>
            <person name="Shelest E."/>
            <person name="Silva-Franco F."/>
            <person name="Soanes D."/>
            <person name="Syed K."/>
            <person name="Tagua V.G."/>
            <person name="Talbot N.J."/>
            <person name="Thon M."/>
            <person name="De Vries R.P."/>
            <person name="Wiebenga A."/>
            <person name="Yadav J.S."/>
            <person name="Braun E.L."/>
            <person name="Baker S."/>
            <person name="Garre V."/>
            <person name="Horwitz B."/>
            <person name="Torres-Martinez S."/>
            <person name="Idnurm A."/>
            <person name="Herrera-Estrella A."/>
            <person name="Gabaldon T."/>
            <person name="Grigoriev I.V."/>
        </authorList>
    </citation>
    <scope>NUCLEOTIDE SEQUENCE [LARGE SCALE GENOMIC DNA]</scope>
    <source>
        <strain evidence="8 9">CBS 277.49</strain>
    </source>
</reference>
<keyword evidence="9" id="KW-1185">Reference proteome</keyword>
<gene>
    <name evidence="8" type="ORF">MUCCIDRAFT_157113</name>
</gene>
<dbReference type="InterPro" id="IPR004254">
    <property type="entry name" value="AdipoR/HlyIII-related"/>
</dbReference>